<dbReference type="OrthoDB" id="9858745at2"/>
<feature type="signal peptide" evidence="1">
    <location>
        <begin position="1"/>
        <end position="26"/>
    </location>
</feature>
<evidence type="ECO:0000313" key="3">
    <source>
        <dbReference type="Proteomes" id="UP000013893"/>
    </source>
</evidence>
<name>R4PV91_9BACT</name>
<dbReference type="HOGENOM" id="CLU_755843_0_0_0"/>
<dbReference type="EMBL" id="CP005957">
    <property type="protein sequence ID" value="AGL62130.1"/>
    <property type="molecule type" value="Genomic_DNA"/>
</dbReference>
<protein>
    <submittedName>
        <fullName evidence="2">Uncharacterized protein</fullName>
    </submittedName>
</protein>
<organism evidence="2 3">
    <name type="scientific">Candidatus Saccharimonas aalborgensis</name>
    <dbReference type="NCBI Taxonomy" id="1332188"/>
    <lineage>
        <taxon>Bacteria</taxon>
        <taxon>Candidatus Saccharimonadota</taxon>
        <taxon>Candidatus Saccharimonadia</taxon>
        <taxon>Candidatus Saccharimonadales</taxon>
        <taxon>Candidatus Saccharimonadaceae</taxon>
        <taxon>Candidatus Saccharimonas</taxon>
    </lineage>
</organism>
<keyword evidence="3" id="KW-1185">Reference proteome</keyword>
<sequence>MKKQLTTTLPRALGVFMLVAAFVVQAAFLPTNSAYASQITTRTLTLLAGDNNTLGINGGSLPGRLVRHKFTFTLPTAASIGAVQFQYCTTAADVGAATCVPPTGLDTTTGTLDGATVGLTGLTVVHDSANVFHVTRAPGATQALAANTAVTIQLNNITNPTDINKTFFVRIASFGTFDATGASTDKGTVAASTTNAIDLSGVMPESLVFCTGKTIGLTAGVPDCTTADLNAITFNQLFSPVDTASATSQMAASTNAGSGYSITVNGPTLTSGSNTILPMNVAATSTHGVSQFGLNLRANTTTTPGLPFGTDVAPVSNTTNYRAKPLAGYDTAETFKYIDGDPVADSSDGGTLGATDAQIYTVSYIANVPGSQPAGTYSTTLTYICTPTY</sequence>
<evidence type="ECO:0000256" key="1">
    <source>
        <dbReference type="SAM" id="SignalP"/>
    </source>
</evidence>
<dbReference type="STRING" id="1332188.L336_0422"/>
<dbReference type="RefSeq" id="WP_015641580.1">
    <property type="nucleotide sequence ID" value="NC_021219.1"/>
</dbReference>
<keyword evidence="1" id="KW-0732">Signal</keyword>
<reference evidence="2 3" key="1">
    <citation type="journal article" date="2013" name="Nat. Biotechnol.">
        <title>Genome sequences of rare, uncultured bacteria obtained by differential coverage binning of multiple metagenomes.</title>
        <authorList>
            <person name="Albertsen M."/>
            <person name="Hugenholtz P."/>
            <person name="Skarshewski A."/>
            <person name="Nielsen K.L."/>
            <person name="Tyson G.W."/>
            <person name="Nielsen P.H."/>
        </authorList>
    </citation>
    <scope>NUCLEOTIDE SEQUENCE [LARGE SCALE GENOMIC DNA]</scope>
    <source>
        <strain evidence="2">TM71</strain>
    </source>
</reference>
<evidence type="ECO:0000313" key="2">
    <source>
        <dbReference type="EMBL" id="AGL62130.1"/>
    </source>
</evidence>
<gene>
    <name evidence="2" type="ORF">L336_0422</name>
</gene>
<dbReference type="Proteomes" id="UP000013893">
    <property type="component" value="Chromosome"/>
</dbReference>
<dbReference type="KEGG" id="saal:L336_0422"/>
<accession>R4PV91</accession>
<feature type="chain" id="PRO_5004369663" evidence="1">
    <location>
        <begin position="27"/>
        <end position="389"/>
    </location>
</feature>
<proteinExistence type="predicted"/>
<dbReference type="AlphaFoldDB" id="R4PV91"/>